<reference evidence="2 3" key="1">
    <citation type="journal article" date="2012" name="J. Bacteriol.">
        <title>Complete Genome Sequence of Burkholderia phenoliruptrix BR3459a (CLA1), a Heat-Tolerant, Nitrogen-Fixing Symbiont of Mimosa flocculosa.</title>
        <authorList>
            <person name="de Oliveira Cunha C."/>
            <person name="Goda Zuleta L.F."/>
            <person name="Paula de Almeida L.G."/>
            <person name="Prioli Ciapina L."/>
            <person name="Lustrino Borges W."/>
            <person name="Pitard R.M."/>
            <person name="Baldani J.I."/>
            <person name="Straliotto R."/>
            <person name="de Faria S.M."/>
            <person name="Hungria M."/>
            <person name="Sousa Cavada B."/>
            <person name="Mercante F.M."/>
            <person name="Ribeiro de Vasconcelos A.T."/>
        </authorList>
    </citation>
    <scope>NUCLEOTIDE SEQUENCE [LARGE SCALE GENOMIC DNA]</scope>
    <source>
        <strain evidence="2 3">BR3459a</strain>
    </source>
</reference>
<gene>
    <name evidence="2" type="ORF">BUPH_06538</name>
</gene>
<evidence type="ECO:0000313" key="3">
    <source>
        <dbReference type="Proteomes" id="UP000010105"/>
    </source>
</evidence>
<dbReference type="EMBL" id="CP003864">
    <property type="protein sequence ID" value="AFT88413.1"/>
    <property type="molecule type" value="Genomic_DNA"/>
</dbReference>
<organism evidence="2 3">
    <name type="scientific">Paraburkholderia phenoliruptrix BR3459a</name>
    <dbReference type="NCBI Taxonomy" id="1229205"/>
    <lineage>
        <taxon>Bacteria</taxon>
        <taxon>Pseudomonadati</taxon>
        <taxon>Pseudomonadota</taxon>
        <taxon>Betaproteobacteria</taxon>
        <taxon>Burkholderiales</taxon>
        <taxon>Burkholderiaceae</taxon>
        <taxon>Paraburkholderia</taxon>
    </lineage>
</organism>
<dbReference type="PATRIC" id="fig|1229205.11.peg.4868"/>
<dbReference type="InterPro" id="IPR058334">
    <property type="entry name" value="DUF8021"/>
</dbReference>
<proteinExistence type="predicted"/>
<dbReference type="eggNOG" id="ENOG5033RD5">
    <property type="taxonomic scope" value="Bacteria"/>
</dbReference>
<name>K0DWL9_9BURK</name>
<dbReference type="Pfam" id="PF26061">
    <property type="entry name" value="DUF8021"/>
    <property type="match status" value="1"/>
</dbReference>
<evidence type="ECO:0000313" key="2">
    <source>
        <dbReference type="EMBL" id="AFT88413.1"/>
    </source>
</evidence>
<dbReference type="KEGG" id="bpx:BUPH_06538"/>
<feature type="domain" description="DUF8021" evidence="1">
    <location>
        <begin position="135"/>
        <end position="260"/>
    </location>
</feature>
<sequence length="273" mass="30310">MHAIDLTSGNSQPLRAAALQYLHDRLGQRGGEAYRLARCSENSRMVDSGPITQIDDFPSLQLFDDPFQSQVVAFGAAEVDGQIRPYALRLKIGAGRICEVEEIISTACGGHFADAQQLLKPDVLYDAPVPPHRASERDQLKLVADSYWSALQESDGSLARFAYRCDRYDNGKKITNNLSILLSDDAAVHTPASCIYATRPARPIARNRRFPIVDRRLGIVVSFVLVDFHPAPHLDRPDCGTFYMAGVFKVTDGEIRSLDEIRQILPLGTVEIW</sequence>
<dbReference type="Proteomes" id="UP000010105">
    <property type="component" value="Chromosome 2"/>
</dbReference>
<evidence type="ECO:0000259" key="1">
    <source>
        <dbReference type="Pfam" id="PF26061"/>
    </source>
</evidence>
<dbReference type="HOGENOM" id="CLU_1018097_0_0_4"/>
<dbReference type="STRING" id="1229205.BUPH_06538"/>
<accession>K0DWL9</accession>
<protein>
    <recommendedName>
        <fullName evidence="1">DUF8021 domain-containing protein</fullName>
    </recommendedName>
</protein>
<dbReference type="AlphaFoldDB" id="K0DWL9"/>